<evidence type="ECO:0008006" key="2">
    <source>
        <dbReference type="Google" id="ProtNLM"/>
    </source>
</evidence>
<evidence type="ECO:0000313" key="1">
    <source>
        <dbReference type="EMBL" id="JAT76336.1"/>
    </source>
</evidence>
<proteinExistence type="predicted"/>
<dbReference type="EMBL" id="GDKF01002286">
    <property type="protein sequence ID" value="JAT76336.1"/>
    <property type="molecule type" value="Transcribed_RNA"/>
</dbReference>
<gene>
    <name evidence="1" type="ORF">g.43187</name>
</gene>
<dbReference type="AlphaFoldDB" id="A0A1D2AAT5"/>
<protein>
    <recommendedName>
        <fullName evidence="2">Cyanocobalamin reductase (cyanide-eliminating)</fullName>
    </recommendedName>
</protein>
<sequence length="267" mass="28398">MGALSPGQLVTQLSEALAPRGFDIISPLALSWYNDSLPGTLSSNRIRPAGRAGSAAFAVLVGSSAVLWRAFLQHCAANGEWAALPHPLEAYVECAVSAVLASLPQPPARVVWSHSQTDCLAGEAPGYVAMQRAAVAAGTAWLDPCSHLLVHPRHGPWLSLRCLLLFDDLAWAEAQPPPLPCPLAPGVQQAVRARFEAALHATSRGSIPQRDQVQRVWEMWVATREALSPGDTRVAMAWRLRGSLRQCTAGTGHMSAPQSSIDGLVAS</sequence>
<organism evidence="1">
    <name type="scientific">Auxenochlorella protothecoides</name>
    <name type="common">Green microalga</name>
    <name type="synonym">Chlorella protothecoides</name>
    <dbReference type="NCBI Taxonomy" id="3075"/>
    <lineage>
        <taxon>Eukaryota</taxon>
        <taxon>Viridiplantae</taxon>
        <taxon>Chlorophyta</taxon>
        <taxon>core chlorophytes</taxon>
        <taxon>Trebouxiophyceae</taxon>
        <taxon>Chlorellales</taxon>
        <taxon>Chlorellaceae</taxon>
        <taxon>Auxenochlorella</taxon>
    </lineage>
</organism>
<accession>A0A1D2AAT5</accession>
<name>A0A1D2AAT5_AUXPR</name>
<reference evidence="1" key="1">
    <citation type="submission" date="2015-08" db="EMBL/GenBank/DDBJ databases">
        <authorList>
            <person name="Babu N.S."/>
            <person name="Beckwith C.J."/>
            <person name="Beseler K.G."/>
            <person name="Brison A."/>
            <person name="Carone J.V."/>
            <person name="Caskin T.P."/>
            <person name="Diamond M."/>
            <person name="Durham M.E."/>
            <person name="Foxe J.M."/>
            <person name="Go M."/>
            <person name="Henderson B.A."/>
            <person name="Jones I.B."/>
            <person name="McGettigan J.A."/>
            <person name="Micheletti S.J."/>
            <person name="Nasrallah M.E."/>
            <person name="Ortiz D."/>
            <person name="Piller C.R."/>
            <person name="Privatt S.R."/>
            <person name="Schneider S.L."/>
            <person name="Sharp S."/>
            <person name="Smith T.C."/>
            <person name="Stanton J.D."/>
            <person name="Ullery H.E."/>
            <person name="Wilson R.J."/>
            <person name="Serrano M.G."/>
            <person name="Buck G."/>
            <person name="Lee V."/>
            <person name="Wang Y."/>
            <person name="Carvalho R."/>
            <person name="Voegtly L."/>
            <person name="Shi R."/>
            <person name="Duckworth R."/>
            <person name="Johnson A."/>
            <person name="Loviza R."/>
            <person name="Walstead R."/>
            <person name="Shah Z."/>
            <person name="Kiflezghi M."/>
            <person name="Wade K."/>
            <person name="Ball S.L."/>
            <person name="Bradley K.W."/>
            <person name="Asai D.J."/>
            <person name="Bowman C.A."/>
            <person name="Russell D.A."/>
            <person name="Pope W.H."/>
            <person name="Jacobs-Sera D."/>
            <person name="Hendrix R.W."/>
            <person name="Hatfull G.F."/>
        </authorList>
    </citation>
    <scope>NUCLEOTIDE SEQUENCE</scope>
</reference>